<feature type="domain" description="NADH:flavin oxidoreductase/NADH oxidase N-terminal" evidence="1">
    <location>
        <begin position="77"/>
        <end position="165"/>
    </location>
</feature>
<evidence type="ECO:0000313" key="3">
    <source>
        <dbReference type="Proteomes" id="UP000559256"/>
    </source>
</evidence>
<organism evidence="2 3">
    <name type="scientific">Tetrapyrgos nigripes</name>
    <dbReference type="NCBI Taxonomy" id="182062"/>
    <lineage>
        <taxon>Eukaryota</taxon>
        <taxon>Fungi</taxon>
        <taxon>Dikarya</taxon>
        <taxon>Basidiomycota</taxon>
        <taxon>Agaricomycotina</taxon>
        <taxon>Agaricomycetes</taxon>
        <taxon>Agaricomycetidae</taxon>
        <taxon>Agaricales</taxon>
        <taxon>Marasmiineae</taxon>
        <taxon>Marasmiaceae</taxon>
        <taxon>Tetrapyrgos</taxon>
    </lineage>
</organism>
<evidence type="ECO:0000313" key="2">
    <source>
        <dbReference type="EMBL" id="KAF5363215.1"/>
    </source>
</evidence>
<accession>A0A8H5LMN3</accession>
<dbReference type="GO" id="GO:0010181">
    <property type="term" value="F:FMN binding"/>
    <property type="evidence" value="ECO:0007669"/>
    <property type="project" value="InterPro"/>
</dbReference>
<keyword evidence="3" id="KW-1185">Reference proteome</keyword>
<dbReference type="GO" id="GO:0016491">
    <property type="term" value="F:oxidoreductase activity"/>
    <property type="evidence" value="ECO:0007669"/>
    <property type="project" value="InterPro"/>
</dbReference>
<dbReference type="SUPFAM" id="SSF51395">
    <property type="entry name" value="FMN-linked oxidoreductases"/>
    <property type="match status" value="1"/>
</dbReference>
<comment type="caution">
    <text evidence="2">The sequence shown here is derived from an EMBL/GenBank/DDBJ whole genome shotgun (WGS) entry which is preliminary data.</text>
</comment>
<dbReference type="Proteomes" id="UP000559256">
    <property type="component" value="Unassembled WGS sequence"/>
</dbReference>
<sequence length="181" mass="19791">MADDLENKLKVWMINYASLEFQKTVEVYAQIIHVGRVAHSDTLEQIASGEVAGLRTFTDACPAWWYQGGINKFGFLTVEINDPRKFIEEFRHGAINAKKAGLDGVEGDSSRTPGVSVLGPSLANTLVLLLLLVDNTVNKRSDKWAASMENRARFGLEVLKAVTSVFDPGPVDIKLTPAGSN</sequence>
<dbReference type="Gene3D" id="3.20.20.70">
    <property type="entry name" value="Aldolase class I"/>
    <property type="match status" value="1"/>
</dbReference>
<proteinExistence type="predicted"/>
<dbReference type="InterPro" id="IPR013785">
    <property type="entry name" value="Aldolase_TIM"/>
</dbReference>
<dbReference type="EMBL" id="JAACJM010000034">
    <property type="protein sequence ID" value="KAF5363215.1"/>
    <property type="molecule type" value="Genomic_DNA"/>
</dbReference>
<dbReference type="Pfam" id="PF00724">
    <property type="entry name" value="Oxidored_FMN"/>
    <property type="match status" value="1"/>
</dbReference>
<name>A0A8H5LMN3_9AGAR</name>
<evidence type="ECO:0000259" key="1">
    <source>
        <dbReference type="Pfam" id="PF00724"/>
    </source>
</evidence>
<dbReference type="InterPro" id="IPR045247">
    <property type="entry name" value="Oye-like"/>
</dbReference>
<protein>
    <recommendedName>
        <fullName evidence="1">NADH:flavin oxidoreductase/NADH oxidase N-terminal domain-containing protein</fullName>
    </recommendedName>
</protein>
<dbReference type="OrthoDB" id="276546at2759"/>
<dbReference type="InterPro" id="IPR001155">
    <property type="entry name" value="OxRdtase_FMN_N"/>
</dbReference>
<dbReference type="PANTHER" id="PTHR22893:SF91">
    <property type="entry name" value="NADPH DEHYDROGENASE 2-RELATED"/>
    <property type="match status" value="1"/>
</dbReference>
<dbReference type="PANTHER" id="PTHR22893">
    <property type="entry name" value="NADH OXIDOREDUCTASE-RELATED"/>
    <property type="match status" value="1"/>
</dbReference>
<dbReference type="AlphaFoldDB" id="A0A8H5LMN3"/>
<gene>
    <name evidence="2" type="ORF">D9758_008403</name>
</gene>
<reference evidence="2 3" key="1">
    <citation type="journal article" date="2020" name="ISME J.">
        <title>Uncovering the hidden diversity of litter-decomposition mechanisms in mushroom-forming fungi.</title>
        <authorList>
            <person name="Floudas D."/>
            <person name="Bentzer J."/>
            <person name="Ahren D."/>
            <person name="Johansson T."/>
            <person name="Persson P."/>
            <person name="Tunlid A."/>
        </authorList>
    </citation>
    <scope>NUCLEOTIDE SEQUENCE [LARGE SCALE GENOMIC DNA]</scope>
    <source>
        <strain evidence="2 3">CBS 291.85</strain>
    </source>
</reference>